<sequence>MILHAYARAGIVCFLLSCCLLQTSGQLKLDTTKMKGGPVTDTTDRVFYAADDGLPPLAGSEHYIEIRMHVGYLPMGGGQVFVLSFDGRKWSSRVVVTDPHLFDISKKEKTIKQYPVFPLKPYEEIFSDLVEAGLFSLPSQAELKTGRYVDDGTYYLIACKVGSRFRMIKFNNPNEYHELFPKIKIFKQYIDLVAVFSKQFYRN</sequence>
<reference evidence="2" key="1">
    <citation type="submission" date="2016-10" db="EMBL/GenBank/DDBJ databases">
        <authorList>
            <person name="Varghese N."/>
            <person name="Submissions S."/>
        </authorList>
    </citation>
    <scope>NUCLEOTIDE SEQUENCE [LARGE SCALE GENOMIC DNA]</scope>
    <source>
        <strain evidence="2">DSM 25811 / CCM 8410 / LMG 26954 / E90</strain>
    </source>
</reference>
<organism evidence="1 2">
    <name type="scientific">Niabella drilacis (strain DSM 25811 / CCM 8410 / CCUG 62505 / LMG 26954 / E90)</name>
    <dbReference type="NCBI Taxonomy" id="1285928"/>
    <lineage>
        <taxon>Bacteria</taxon>
        <taxon>Pseudomonadati</taxon>
        <taxon>Bacteroidota</taxon>
        <taxon>Chitinophagia</taxon>
        <taxon>Chitinophagales</taxon>
        <taxon>Chitinophagaceae</taxon>
        <taxon>Niabella</taxon>
    </lineage>
</organism>
<dbReference type="AlphaFoldDB" id="A0A1G6NBR7"/>
<dbReference type="EMBL" id="FMZO01000003">
    <property type="protein sequence ID" value="SDC65299.1"/>
    <property type="molecule type" value="Genomic_DNA"/>
</dbReference>
<name>A0A1G6NBR7_NIADE</name>
<accession>A0A1G6NBR7</accession>
<gene>
    <name evidence="1" type="ORF">SAMN04487894_103223</name>
</gene>
<proteinExistence type="predicted"/>
<protein>
    <submittedName>
        <fullName evidence="1">Uncharacterized protein</fullName>
    </submittedName>
</protein>
<evidence type="ECO:0000313" key="1">
    <source>
        <dbReference type="EMBL" id="SDC65299.1"/>
    </source>
</evidence>
<evidence type="ECO:0000313" key="2">
    <source>
        <dbReference type="Proteomes" id="UP000198757"/>
    </source>
</evidence>
<keyword evidence="2" id="KW-1185">Reference proteome</keyword>
<dbReference type="Proteomes" id="UP000198757">
    <property type="component" value="Unassembled WGS sequence"/>
</dbReference>